<accession>U4TAW6</accession>
<keyword evidence="3" id="KW-1185">Reference proteome</keyword>
<feature type="domain" description="Knr4/Smi1-like" evidence="1">
    <location>
        <begin position="64"/>
        <end position="241"/>
    </location>
</feature>
<proteinExistence type="predicted"/>
<evidence type="ECO:0000313" key="3">
    <source>
        <dbReference type="Proteomes" id="UP000016761"/>
    </source>
</evidence>
<comment type="caution">
    <text evidence="2">The sequence shown here is derived from an EMBL/GenBank/DDBJ whole genome shotgun (WGS) entry which is preliminary data.</text>
</comment>
<gene>
    <name evidence="2" type="ORF">M917_1226</name>
</gene>
<organism evidence="2 3">
    <name type="scientific">Psychrobacter aquaticus CMS 56</name>
    <dbReference type="NCBI Taxonomy" id="1354303"/>
    <lineage>
        <taxon>Bacteria</taxon>
        <taxon>Pseudomonadati</taxon>
        <taxon>Pseudomonadota</taxon>
        <taxon>Gammaproteobacteria</taxon>
        <taxon>Moraxellales</taxon>
        <taxon>Moraxellaceae</taxon>
        <taxon>Psychrobacter</taxon>
    </lineage>
</organism>
<dbReference type="Proteomes" id="UP000016761">
    <property type="component" value="Unassembled WGS sequence"/>
</dbReference>
<dbReference type="SUPFAM" id="SSF160631">
    <property type="entry name" value="SMI1/KNR4-like"/>
    <property type="match status" value="1"/>
</dbReference>
<evidence type="ECO:0000313" key="2">
    <source>
        <dbReference type="EMBL" id="ERL55884.1"/>
    </source>
</evidence>
<dbReference type="OrthoDB" id="6717896at2"/>
<dbReference type="SMART" id="SM00860">
    <property type="entry name" value="SMI1_KNR4"/>
    <property type="match status" value="1"/>
</dbReference>
<sequence length="300" mass="34902">MSIKLTSIDSGYIGNIGAWKNFFHHYINSPYIENYLKTNFKSDDPDFDLSLIKTKIEKIMEEDSVSNEEIDALEKRLKTHLPRSYKDFLRANGVQFYNVIYFLSVTFIKMLSIDEVNYFTKKDKNHKNYMKEFIEYLNYAEEKYIVENYYSYNDYSTSINLYNGMNNPKLKPSNLALGELSFGFICDKKDAYRKAITLDSSEVPSAILIPDELTADGEMEAWMLEDSDIYRFRSFAEFFINNLFFEHDMPMYSFIGKQSTEIESLLSQSKKTASEYLSLHGVDNILDFNVLKATAIVGSL</sequence>
<dbReference type="RefSeq" id="WP_021813872.1">
    <property type="nucleotide sequence ID" value="NZ_AUSW01000018.1"/>
</dbReference>
<dbReference type="InterPro" id="IPR037883">
    <property type="entry name" value="Knr4/Smi1-like_sf"/>
</dbReference>
<dbReference type="Gene3D" id="3.40.1580.10">
    <property type="entry name" value="SMI1/KNR4-like"/>
    <property type="match status" value="1"/>
</dbReference>
<dbReference type="EMBL" id="AUSW01000018">
    <property type="protein sequence ID" value="ERL55884.1"/>
    <property type="molecule type" value="Genomic_DNA"/>
</dbReference>
<dbReference type="InterPro" id="IPR018958">
    <property type="entry name" value="Knr4/Smi1-like_dom"/>
</dbReference>
<name>U4TAW6_9GAMM</name>
<dbReference type="Pfam" id="PF09346">
    <property type="entry name" value="SMI1_KNR4"/>
    <property type="match status" value="1"/>
</dbReference>
<reference evidence="2 3" key="1">
    <citation type="journal article" date="2013" name="Genome Announc.">
        <title>Draft Genome Sequence of Psychrobacter aquaticus Strain CMS 56T, Isolated from a Cyanobacterial Mat Sample Collected from Water Bodies in the McMurdo Dry Valley Region of Antarctica.</title>
        <authorList>
            <person name="Reddy G.S."/>
            <person name="Ara S."/>
            <person name="Singh A."/>
            <person name="Kumar Pinnaka A."/>
            <person name="Shivaji S."/>
        </authorList>
    </citation>
    <scope>NUCLEOTIDE SEQUENCE [LARGE SCALE GENOMIC DNA]</scope>
    <source>
        <strain evidence="2 3">CMS 56</strain>
    </source>
</reference>
<dbReference type="PATRIC" id="fig|1354303.4.peg.1209"/>
<evidence type="ECO:0000259" key="1">
    <source>
        <dbReference type="SMART" id="SM00860"/>
    </source>
</evidence>
<protein>
    <recommendedName>
        <fullName evidence="1">Knr4/Smi1-like domain-containing protein</fullName>
    </recommendedName>
</protein>
<dbReference type="AlphaFoldDB" id="U4TAW6"/>